<evidence type="ECO:0000313" key="2">
    <source>
        <dbReference type="Proteomes" id="UP001596445"/>
    </source>
</evidence>
<dbReference type="GeneID" id="76629391"/>
<comment type="caution">
    <text evidence="1">The sequence shown here is derived from an EMBL/GenBank/DDBJ whole genome shotgun (WGS) entry which is preliminary data.</text>
</comment>
<evidence type="ECO:0000313" key="1">
    <source>
        <dbReference type="EMBL" id="MFC7057518.1"/>
    </source>
</evidence>
<keyword evidence="2" id="KW-1185">Reference proteome</keyword>
<dbReference type="AlphaFoldDB" id="A0ABD5W2S5"/>
<gene>
    <name evidence="1" type="ORF">ACFQQG_04185</name>
</gene>
<proteinExistence type="predicted"/>
<sequence>MTDTENSPAVRALSSHDAFERAGDEFRLLTVVFDTAVAVEHHASDKQYTVRVKAPTIQGATEDHVGDTVETDWLETFERRLADAPSATRTAVEIDDMTVEDRGKTVSVRYQFSCAEPDLGATLSKTFAEFVEGTYAEGIIPGYDYTPPVSELLSDASQGETGGTPL</sequence>
<name>A0ABD5W2S5_9EURY</name>
<dbReference type="InterPro" id="IPR043851">
    <property type="entry name" value="DUF5813"/>
</dbReference>
<dbReference type="Pfam" id="PF19130">
    <property type="entry name" value="DUF5813"/>
    <property type="match status" value="1"/>
</dbReference>
<organism evidence="1 2">
    <name type="scientific">Halovenus salina</name>
    <dbReference type="NCBI Taxonomy" id="1510225"/>
    <lineage>
        <taxon>Archaea</taxon>
        <taxon>Methanobacteriati</taxon>
        <taxon>Methanobacteriota</taxon>
        <taxon>Stenosarchaea group</taxon>
        <taxon>Halobacteria</taxon>
        <taxon>Halobacteriales</taxon>
        <taxon>Haloarculaceae</taxon>
        <taxon>Halovenus</taxon>
    </lineage>
</organism>
<accession>A0ABD5W2S5</accession>
<dbReference type="Proteomes" id="UP001596445">
    <property type="component" value="Unassembled WGS sequence"/>
</dbReference>
<reference evidence="1 2" key="1">
    <citation type="journal article" date="2019" name="Int. J. Syst. Evol. Microbiol.">
        <title>The Global Catalogue of Microorganisms (GCM) 10K type strain sequencing project: providing services to taxonomists for standard genome sequencing and annotation.</title>
        <authorList>
            <consortium name="The Broad Institute Genomics Platform"/>
            <consortium name="The Broad Institute Genome Sequencing Center for Infectious Disease"/>
            <person name="Wu L."/>
            <person name="Ma J."/>
        </authorList>
    </citation>
    <scope>NUCLEOTIDE SEQUENCE [LARGE SCALE GENOMIC DNA]</scope>
    <source>
        <strain evidence="1 2">JCM 30072</strain>
    </source>
</reference>
<protein>
    <submittedName>
        <fullName evidence="1">DUF5813 family protein</fullName>
    </submittedName>
</protein>
<dbReference type="EMBL" id="JBHSZI010000001">
    <property type="protein sequence ID" value="MFC7057518.1"/>
    <property type="molecule type" value="Genomic_DNA"/>
</dbReference>
<dbReference type="RefSeq" id="WP_267163281.1">
    <property type="nucleotide sequence ID" value="NZ_CP112972.1"/>
</dbReference>